<comment type="caution">
    <text evidence="1">The sequence shown here is derived from an EMBL/GenBank/DDBJ whole genome shotgun (WGS) entry which is preliminary data.</text>
</comment>
<gene>
    <name evidence="1" type="ORF">OUZ56_007651</name>
</gene>
<name>A0ABR0AAL0_9CRUS</name>
<sequence>MEWQGLTRVVLGGRRLLTTSLRDSTNIILFACLSFLLHPAAPPTHPTFTALAGASPPARCNQSSGVRVFRQPPRAPIDRDVFGNALWHSSEDDKSSLSYLMLPWLQDPQFFILYTRARSISIYIRTAHTRELMFLHNPVSLTCCFA</sequence>
<dbReference type="EMBL" id="JAOYFB010000037">
    <property type="protein sequence ID" value="KAK4022171.1"/>
    <property type="molecule type" value="Genomic_DNA"/>
</dbReference>
<proteinExistence type="predicted"/>
<organism evidence="1 2">
    <name type="scientific">Daphnia magna</name>
    <dbReference type="NCBI Taxonomy" id="35525"/>
    <lineage>
        <taxon>Eukaryota</taxon>
        <taxon>Metazoa</taxon>
        <taxon>Ecdysozoa</taxon>
        <taxon>Arthropoda</taxon>
        <taxon>Crustacea</taxon>
        <taxon>Branchiopoda</taxon>
        <taxon>Diplostraca</taxon>
        <taxon>Cladocera</taxon>
        <taxon>Anomopoda</taxon>
        <taxon>Daphniidae</taxon>
        <taxon>Daphnia</taxon>
    </lineage>
</organism>
<accession>A0ABR0AAL0</accession>
<evidence type="ECO:0000313" key="2">
    <source>
        <dbReference type="Proteomes" id="UP001234178"/>
    </source>
</evidence>
<reference evidence="1 2" key="1">
    <citation type="journal article" date="2023" name="Nucleic Acids Res.">
        <title>The hologenome of Daphnia magna reveals possible DNA methylation and microbiome-mediated evolution of the host genome.</title>
        <authorList>
            <person name="Chaturvedi A."/>
            <person name="Li X."/>
            <person name="Dhandapani V."/>
            <person name="Marshall H."/>
            <person name="Kissane S."/>
            <person name="Cuenca-Cambronero M."/>
            <person name="Asole G."/>
            <person name="Calvet F."/>
            <person name="Ruiz-Romero M."/>
            <person name="Marangio P."/>
            <person name="Guigo R."/>
            <person name="Rago D."/>
            <person name="Mirbahai L."/>
            <person name="Eastwood N."/>
            <person name="Colbourne J.K."/>
            <person name="Zhou J."/>
            <person name="Mallon E."/>
            <person name="Orsini L."/>
        </authorList>
    </citation>
    <scope>NUCLEOTIDE SEQUENCE [LARGE SCALE GENOMIC DNA]</scope>
    <source>
        <strain evidence="1">LRV0_1</strain>
    </source>
</reference>
<dbReference type="Proteomes" id="UP001234178">
    <property type="component" value="Unassembled WGS sequence"/>
</dbReference>
<protein>
    <submittedName>
        <fullName evidence="1">Uncharacterized protein</fullName>
    </submittedName>
</protein>
<keyword evidence="2" id="KW-1185">Reference proteome</keyword>
<evidence type="ECO:0000313" key="1">
    <source>
        <dbReference type="EMBL" id="KAK4022171.1"/>
    </source>
</evidence>